<comment type="subunit">
    <text evidence="2">Heterodimer of SbcC and SbcD.</text>
</comment>
<feature type="region of interest" description="Disordered" evidence="5">
    <location>
        <begin position="227"/>
        <end position="251"/>
    </location>
</feature>
<dbReference type="PANTHER" id="PTHR32114">
    <property type="entry name" value="ABC TRANSPORTER ABCH.3"/>
    <property type="match status" value="1"/>
</dbReference>
<reference evidence="7 8" key="1">
    <citation type="submission" date="2019-02" db="EMBL/GenBank/DDBJ databases">
        <title>Sequencing the genomes of 1000 actinobacteria strains.</title>
        <authorList>
            <person name="Klenk H.-P."/>
        </authorList>
    </citation>
    <scope>NUCLEOTIDE SEQUENCE [LARGE SCALE GENOMIC DNA]</scope>
    <source>
        <strain evidence="7 8">DSM 17364</strain>
    </source>
</reference>
<accession>A0A4Q8ABX6</accession>
<keyword evidence="7" id="KW-0378">Hydrolase</keyword>
<keyword evidence="4" id="KW-0175">Coiled coil</keyword>
<gene>
    <name evidence="7" type="ORF">EV380_1214</name>
</gene>
<keyword evidence="8" id="KW-1185">Reference proteome</keyword>
<dbReference type="Gene3D" id="3.40.50.300">
    <property type="entry name" value="P-loop containing nucleotide triphosphate hydrolases"/>
    <property type="match status" value="2"/>
</dbReference>
<dbReference type="GO" id="GO:0006302">
    <property type="term" value="P:double-strand break repair"/>
    <property type="evidence" value="ECO:0007669"/>
    <property type="project" value="InterPro"/>
</dbReference>
<proteinExistence type="inferred from homology"/>
<keyword evidence="7" id="KW-0540">Nuclease</keyword>
<dbReference type="OrthoDB" id="9795626at2"/>
<evidence type="ECO:0000313" key="8">
    <source>
        <dbReference type="Proteomes" id="UP000292685"/>
    </source>
</evidence>
<dbReference type="RefSeq" id="WP_130450042.1">
    <property type="nucleotide sequence ID" value="NZ_SHLA01000001.1"/>
</dbReference>
<evidence type="ECO:0000256" key="1">
    <source>
        <dbReference type="ARBA" id="ARBA00006930"/>
    </source>
</evidence>
<evidence type="ECO:0000259" key="6">
    <source>
        <dbReference type="Pfam" id="PF13476"/>
    </source>
</evidence>
<dbReference type="EMBL" id="SHLA01000001">
    <property type="protein sequence ID" value="RZU61638.1"/>
    <property type="molecule type" value="Genomic_DNA"/>
</dbReference>
<protein>
    <recommendedName>
        <fullName evidence="3">Nuclease SbcCD subunit C</fullName>
    </recommendedName>
</protein>
<name>A0A4Q8ABX6_9MICC</name>
<dbReference type="PANTHER" id="PTHR32114:SF2">
    <property type="entry name" value="ABC TRANSPORTER ABCH.3"/>
    <property type="match status" value="1"/>
</dbReference>
<dbReference type="AlphaFoldDB" id="A0A4Q8ABX6"/>
<dbReference type="SUPFAM" id="SSF52540">
    <property type="entry name" value="P-loop containing nucleoside triphosphate hydrolases"/>
    <property type="match status" value="1"/>
</dbReference>
<feature type="coiled-coil region" evidence="4">
    <location>
        <begin position="565"/>
        <end position="649"/>
    </location>
</feature>
<dbReference type="Pfam" id="PF13558">
    <property type="entry name" value="SbcC_Walker_B"/>
    <property type="match status" value="1"/>
</dbReference>
<dbReference type="Pfam" id="PF13476">
    <property type="entry name" value="AAA_23"/>
    <property type="match status" value="1"/>
</dbReference>
<evidence type="ECO:0000256" key="4">
    <source>
        <dbReference type="SAM" id="Coils"/>
    </source>
</evidence>
<dbReference type="GO" id="GO:0004527">
    <property type="term" value="F:exonuclease activity"/>
    <property type="evidence" value="ECO:0007669"/>
    <property type="project" value="UniProtKB-KW"/>
</dbReference>
<keyword evidence="7" id="KW-0269">Exonuclease</keyword>
<comment type="similarity">
    <text evidence="1">Belongs to the SMC family. SbcC subfamily.</text>
</comment>
<dbReference type="Proteomes" id="UP000292685">
    <property type="component" value="Unassembled WGS sequence"/>
</dbReference>
<dbReference type="InterPro" id="IPR027417">
    <property type="entry name" value="P-loop_NTPase"/>
</dbReference>
<evidence type="ECO:0000256" key="3">
    <source>
        <dbReference type="ARBA" id="ARBA00013368"/>
    </source>
</evidence>
<evidence type="ECO:0000256" key="2">
    <source>
        <dbReference type="ARBA" id="ARBA00011322"/>
    </source>
</evidence>
<sequence length="1025" mass="109070">MRIHRLRLQAFGPFKGTETIDFDALSAAGLFLLNGETGAGKTSVLDGICFALYGTLPGAREGVRTIRSAHADEETVPEAVCEFCVRERRFEVTRSPAWDRPKRRGTGTTQEKAQSRLRELVDGQWVVKSTRNDEVGAEIADILGMGRAQFTRVAMLPQGEFAAFLRAPDKERQALLESLFDVSDYRGVESHLAERRRRLAAAAREAELEHEHLFSDLADDATTHLGALTPAESPAGGGADGEGPGEEAEPAGDEQLISLVAGRLAEARAGLNLALASAQEEYRRLISAAEIIERRRSDAAALDDAERAQAEHDGRRAAVDDARTMLDADARAARVTAAAARRDTAAEHLAACRRGHAEARGKAESLEDAADLLAAAGADDGPLEKSFLARATKALTVAESLLPRERELADRRERLKATEDETESIAANLLQAGQRVEALDVEEARARAEMAEHAPTAAERAQRTAAVDEARRAVEAVTARDGFRAEHDAAVGAWTRAEREHAAARTEHAGLVAARLANSAAALAAELVAGEACAVCGSPDHPDPATASGADAVTDEQIAAAEGRVQERQHRAEEAARAKSDAEARMQRLAALAHEASAADVAAALDAAKTRAEAAGTAAEALQAAEQRIEQLMTEREALTAEIGRAREEQSALASRRLELNERIAGDARVIEEAAAPAATLAARVEQLSRVVHAAAIWEQALSRVGEAERDDARAGSELDASLAENGFETVEEARAGRLAEGRRGELSARVEAFDAAAIRLATLAESEQLVRARWDRTDGHAVPAEDEAAAARRRAEEAEQTVTDVVARQGSLDGYARRFEGQRDRLRALNERQGPLLAEYELVKGLADLAAGAGENTFKMPLSTYVLAARLEAVAAAANERLVEMTAGRFALAHDDAASGRGKGGLGIKVRDEWTGAEREPGSLSGGESFMASLALALGLADVVQAESGGIDMETLFVDEGFGSLDPATLEKVMSALDGLRTSGRVVGLVSHVQELKEQIAAQLVVHKTREGSTTTLELDSCGV</sequence>
<organism evidence="7 8">
    <name type="scientific">Zhihengliuella halotolerans</name>
    <dbReference type="NCBI Taxonomy" id="370736"/>
    <lineage>
        <taxon>Bacteria</taxon>
        <taxon>Bacillati</taxon>
        <taxon>Actinomycetota</taxon>
        <taxon>Actinomycetes</taxon>
        <taxon>Micrococcales</taxon>
        <taxon>Micrococcaceae</taxon>
        <taxon>Zhihengliuella</taxon>
    </lineage>
</organism>
<dbReference type="InterPro" id="IPR038729">
    <property type="entry name" value="Rad50/SbcC_AAA"/>
</dbReference>
<comment type="caution">
    <text evidence="7">The sequence shown here is derived from an EMBL/GenBank/DDBJ whole genome shotgun (WGS) entry which is preliminary data.</text>
</comment>
<evidence type="ECO:0000313" key="7">
    <source>
        <dbReference type="EMBL" id="RZU61638.1"/>
    </source>
</evidence>
<feature type="coiled-coil region" evidence="4">
    <location>
        <begin position="782"/>
        <end position="833"/>
    </location>
</feature>
<dbReference type="GO" id="GO:0016887">
    <property type="term" value="F:ATP hydrolysis activity"/>
    <property type="evidence" value="ECO:0007669"/>
    <property type="project" value="InterPro"/>
</dbReference>
<feature type="domain" description="Rad50/SbcC-type AAA" evidence="6">
    <location>
        <begin position="5"/>
        <end position="181"/>
    </location>
</feature>
<evidence type="ECO:0000256" key="5">
    <source>
        <dbReference type="SAM" id="MobiDB-lite"/>
    </source>
</evidence>